<proteinExistence type="evidence at transcript level"/>
<accession>U6E198</accession>
<protein>
    <submittedName>
        <fullName evidence="2">Lily type lectin 1</fullName>
    </submittedName>
</protein>
<dbReference type="PROSITE" id="PS50927">
    <property type="entry name" value="BULB_LECTIN"/>
    <property type="match status" value="1"/>
</dbReference>
<feature type="domain" description="Bulb-type lectin" evidence="1">
    <location>
        <begin position="3"/>
        <end position="113"/>
    </location>
</feature>
<dbReference type="SMART" id="SM00108">
    <property type="entry name" value="B_lectin"/>
    <property type="match status" value="1"/>
</dbReference>
<dbReference type="SUPFAM" id="SSF51110">
    <property type="entry name" value="alpha-D-mannose-specific plant lectins"/>
    <property type="match status" value="2"/>
</dbReference>
<reference evidence="2" key="1">
    <citation type="journal article" date="2013" name="Mol. Immunol.">
        <title>Fish lily type lectin-1 contains ?-prism architecture: Immunological characterization.</title>
        <authorList>
            <person name="Arasu A."/>
            <person name="Kumaresan V."/>
            <person name="Sathyamoorthi A."/>
            <person name="Palanisamy R."/>
            <person name="Prabha N."/>
            <person name="Bhatt P."/>
            <person name="Roy A."/>
            <person name="Thirumalai M.K."/>
            <person name="Gnanam A.J."/>
            <person name="Pasupuleti M."/>
            <person name="Marimuthu K."/>
            <person name="Arockiaraj J."/>
        </authorList>
    </citation>
    <scope>NUCLEOTIDE SEQUENCE</scope>
    <source>
        <tissue evidence="2">Hepatopancreas</tissue>
    </source>
</reference>
<name>U6E198_CHASR</name>
<dbReference type="Gene3D" id="2.90.10.10">
    <property type="entry name" value="Bulb-type lectin domain"/>
    <property type="match status" value="2"/>
</dbReference>
<dbReference type="InterPro" id="IPR001480">
    <property type="entry name" value="Bulb-type_lectin_dom"/>
</dbReference>
<dbReference type="AlphaFoldDB" id="U6E198"/>
<evidence type="ECO:0000259" key="1">
    <source>
        <dbReference type="PROSITE" id="PS50927"/>
    </source>
</evidence>
<keyword evidence="2" id="KW-0430">Lectin</keyword>
<dbReference type="EMBL" id="HF571337">
    <property type="protein sequence ID" value="CCQ25776.1"/>
    <property type="molecule type" value="mRNA"/>
</dbReference>
<dbReference type="SMR" id="U6E198"/>
<organism evidence="2">
    <name type="scientific">Channa striata</name>
    <name type="common">Snakehead murrel</name>
    <name type="synonym">Ophicephalus striatus</name>
    <dbReference type="NCBI Taxonomy" id="64152"/>
    <lineage>
        <taxon>Eukaryota</taxon>
        <taxon>Metazoa</taxon>
        <taxon>Chordata</taxon>
        <taxon>Craniata</taxon>
        <taxon>Vertebrata</taxon>
        <taxon>Euteleostomi</taxon>
        <taxon>Actinopterygii</taxon>
        <taxon>Neopterygii</taxon>
        <taxon>Teleostei</taxon>
        <taxon>Neoteleostei</taxon>
        <taxon>Acanthomorphata</taxon>
        <taxon>Anabantaria</taxon>
        <taxon>Anabantiformes</taxon>
        <taxon>Channoidei</taxon>
        <taxon>Channidae</taxon>
        <taxon>Channa</taxon>
    </lineage>
</organism>
<gene>
    <name evidence="2" type="primary">ltl1</name>
</gene>
<evidence type="ECO:0000313" key="2">
    <source>
        <dbReference type="EMBL" id="CCQ25776.1"/>
    </source>
</evidence>
<dbReference type="InterPro" id="IPR036426">
    <property type="entry name" value="Bulb-type_lectin_dom_sf"/>
</dbReference>
<sequence>MSKNYLSRNDELRKGDYLMSENGNYKAVFQGDGNFVVYAWSPIWATNTHGKNPYKILLQQDGNLVMYPKHGEAIWSTGTYSNQSCCRMRLTLNNDGQLVLERDGKTIWNTADSKGSKK</sequence>
<dbReference type="GO" id="GO:0030246">
    <property type="term" value="F:carbohydrate binding"/>
    <property type="evidence" value="ECO:0007669"/>
    <property type="project" value="UniProtKB-KW"/>
</dbReference>